<name>A0A238ZJC0_9FLAO</name>
<dbReference type="AlphaFoldDB" id="A0A238ZJC0"/>
<gene>
    <name evidence="1" type="ORF">SAMN06265376_103284</name>
</gene>
<accession>A0A238ZJC0</accession>
<reference evidence="1 2" key="1">
    <citation type="submission" date="2017-06" db="EMBL/GenBank/DDBJ databases">
        <authorList>
            <person name="Kim H.J."/>
            <person name="Triplett B.A."/>
        </authorList>
    </citation>
    <scope>NUCLEOTIDE SEQUENCE [LARGE SCALE GENOMIC DNA]</scope>
    <source>
        <strain evidence="1 2">DSM 25597</strain>
    </source>
</reference>
<dbReference type="OrthoDB" id="1448883at2"/>
<evidence type="ECO:0000313" key="1">
    <source>
        <dbReference type="EMBL" id="SNR83457.1"/>
    </source>
</evidence>
<dbReference type="RefSeq" id="WP_089371607.1">
    <property type="nucleotide sequence ID" value="NZ_BMEP01000001.1"/>
</dbReference>
<evidence type="ECO:0000313" key="2">
    <source>
        <dbReference type="Proteomes" id="UP000198379"/>
    </source>
</evidence>
<proteinExistence type="predicted"/>
<organism evidence="1 2">
    <name type="scientific">Dokdonia pacifica</name>
    <dbReference type="NCBI Taxonomy" id="1627892"/>
    <lineage>
        <taxon>Bacteria</taxon>
        <taxon>Pseudomonadati</taxon>
        <taxon>Bacteroidota</taxon>
        <taxon>Flavobacteriia</taxon>
        <taxon>Flavobacteriales</taxon>
        <taxon>Flavobacteriaceae</taxon>
        <taxon>Dokdonia</taxon>
    </lineage>
</organism>
<dbReference type="EMBL" id="FZNY01000003">
    <property type="protein sequence ID" value="SNR83457.1"/>
    <property type="molecule type" value="Genomic_DNA"/>
</dbReference>
<sequence>MLLKYPILVSFLLLYCITYAQEKIESGVYITTDKLKYITIKDDFQFDYIVYSGYSPYMINEQRKKEKTSRTCGVVGYIGDLYGNGTYHILDGKLFLEFKVDYLSSREIDRRLIEGCVFEISQLEKIEE</sequence>
<dbReference type="Proteomes" id="UP000198379">
    <property type="component" value="Unassembled WGS sequence"/>
</dbReference>
<keyword evidence="2" id="KW-1185">Reference proteome</keyword>
<protein>
    <submittedName>
        <fullName evidence="1">Uncharacterized protein</fullName>
    </submittedName>
</protein>